<dbReference type="RefSeq" id="WP_160952489.1">
    <property type="nucleotide sequence ID" value="NZ_WWEQ01000009.1"/>
</dbReference>
<keyword evidence="4" id="KW-0547">Nucleotide-binding</keyword>
<dbReference type="PROSITE" id="PS50893">
    <property type="entry name" value="ABC_TRANSPORTER_2"/>
    <property type="match status" value="1"/>
</dbReference>
<dbReference type="PANTHER" id="PTHR43166">
    <property type="entry name" value="AMINO ACID IMPORT ATP-BINDING PROTEIN"/>
    <property type="match status" value="1"/>
</dbReference>
<gene>
    <name evidence="12" type="ORF">GSY69_03435</name>
</gene>
<sequence length="325" mass="33379">MIELAGLRKEFAGTVALDGIDLSVPAGQIHGIVGRSGAGKSTLIRCLTGLERPSSGSAVIDGIDITAQRGAALRRARRSIGMVFQHANLLDSLTAAGNVAHPLKVAGVGRAERRRRAAELLDLVGLGDRADNHPAQLSGGQQQRVGIARALAAQPRILLCDEPTSALDSATTAQILSLIASLRESLGITVLIITHEMSVVREACDAVTLLADGRVASTGSLRRVLGEPGTALARDLLPLPEGREDSAAEVRASGRASVQVALAGTSVPELFALAETAGAPIAGVEAGTLETIDGLQVGRLRLLTDDAQALSGALRAAGIHVEEAA</sequence>
<dbReference type="InterPro" id="IPR017871">
    <property type="entry name" value="ABC_transporter-like_CS"/>
</dbReference>
<evidence type="ECO:0000256" key="8">
    <source>
        <dbReference type="ARBA" id="ARBA00023136"/>
    </source>
</evidence>
<keyword evidence="8" id="KW-0472">Membrane</keyword>
<keyword evidence="7" id="KW-0029">Amino-acid transport</keyword>
<dbReference type="PANTHER" id="PTHR43166:SF30">
    <property type="entry name" value="METHIONINE IMPORT ATP-BINDING PROTEIN METN"/>
    <property type="match status" value="1"/>
</dbReference>
<evidence type="ECO:0000256" key="3">
    <source>
        <dbReference type="ARBA" id="ARBA00022475"/>
    </source>
</evidence>
<dbReference type="FunFam" id="3.40.50.300:FF:000056">
    <property type="entry name" value="Cell division ATP-binding protein FtsE"/>
    <property type="match status" value="1"/>
</dbReference>
<proteinExistence type="inferred from homology"/>
<dbReference type="Gene3D" id="3.40.50.300">
    <property type="entry name" value="P-loop containing nucleotide triphosphate hydrolases"/>
    <property type="match status" value="1"/>
</dbReference>
<evidence type="ECO:0000256" key="7">
    <source>
        <dbReference type="ARBA" id="ARBA00022970"/>
    </source>
</evidence>
<keyword evidence="2" id="KW-0813">Transport</keyword>
<dbReference type="GO" id="GO:0005524">
    <property type="term" value="F:ATP binding"/>
    <property type="evidence" value="ECO:0007669"/>
    <property type="project" value="UniProtKB-KW"/>
</dbReference>
<evidence type="ECO:0000256" key="5">
    <source>
        <dbReference type="ARBA" id="ARBA00022840"/>
    </source>
</evidence>
<evidence type="ECO:0000256" key="6">
    <source>
        <dbReference type="ARBA" id="ARBA00022967"/>
    </source>
</evidence>
<dbReference type="SMART" id="SM00382">
    <property type="entry name" value="AAA"/>
    <property type="match status" value="1"/>
</dbReference>
<evidence type="ECO:0000259" key="11">
    <source>
        <dbReference type="PROSITE" id="PS50893"/>
    </source>
</evidence>
<feature type="domain" description="ABC transporter" evidence="11">
    <location>
        <begin position="2"/>
        <end position="237"/>
    </location>
</feature>
<dbReference type="InterPro" id="IPR003593">
    <property type="entry name" value="AAA+_ATPase"/>
</dbReference>
<comment type="function">
    <text evidence="9">Part of the ABC transporter FtsEX involved in cellular division. Has ATPase activity.</text>
</comment>
<evidence type="ECO:0000313" key="12">
    <source>
        <dbReference type="EMBL" id="MYM19050.1"/>
    </source>
</evidence>
<dbReference type="PROSITE" id="PS00211">
    <property type="entry name" value="ABC_TRANSPORTER_1"/>
    <property type="match status" value="1"/>
</dbReference>
<dbReference type="GO" id="GO:0005886">
    <property type="term" value="C:plasma membrane"/>
    <property type="evidence" value="ECO:0007669"/>
    <property type="project" value="UniProtKB-ARBA"/>
</dbReference>
<dbReference type="GO" id="GO:0016887">
    <property type="term" value="F:ATP hydrolysis activity"/>
    <property type="evidence" value="ECO:0007669"/>
    <property type="project" value="InterPro"/>
</dbReference>
<accession>A0A6N9H4V1</accession>
<dbReference type="GO" id="GO:0006865">
    <property type="term" value="P:amino acid transport"/>
    <property type="evidence" value="ECO:0007669"/>
    <property type="project" value="UniProtKB-KW"/>
</dbReference>
<keyword evidence="6" id="KW-1278">Translocase</keyword>
<evidence type="ECO:0000256" key="9">
    <source>
        <dbReference type="ARBA" id="ARBA00054718"/>
    </source>
</evidence>
<evidence type="ECO:0000313" key="13">
    <source>
        <dbReference type="Proteomes" id="UP000469215"/>
    </source>
</evidence>
<comment type="caution">
    <text evidence="12">The sequence shown here is derived from an EMBL/GenBank/DDBJ whole genome shotgun (WGS) entry which is preliminary data.</text>
</comment>
<comment type="subunit">
    <text evidence="10">Homodimer. Forms a membrane-associated complex with FtsX.</text>
</comment>
<comment type="similarity">
    <text evidence="1">Belongs to the ABC transporter superfamily.</text>
</comment>
<evidence type="ECO:0000256" key="2">
    <source>
        <dbReference type="ARBA" id="ARBA00022448"/>
    </source>
</evidence>
<organism evidence="12 13">
    <name type="scientific">Brevibacterium rongguiense</name>
    <dbReference type="NCBI Taxonomy" id="2695267"/>
    <lineage>
        <taxon>Bacteria</taxon>
        <taxon>Bacillati</taxon>
        <taxon>Actinomycetota</taxon>
        <taxon>Actinomycetes</taxon>
        <taxon>Micrococcales</taxon>
        <taxon>Brevibacteriaceae</taxon>
        <taxon>Brevibacterium</taxon>
    </lineage>
</organism>
<evidence type="ECO:0000256" key="10">
    <source>
        <dbReference type="ARBA" id="ARBA00063837"/>
    </source>
</evidence>
<reference evidence="12 13" key="1">
    <citation type="submission" date="2020-01" db="EMBL/GenBank/DDBJ databases">
        <authorList>
            <person name="Deng T."/>
        </authorList>
    </citation>
    <scope>NUCLEOTIDE SEQUENCE [LARGE SCALE GENOMIC DNA]</scope>
    <source>
        <strain evidence="12 13">5221</strain>
    </source>
</reference>
<keyword evidence="5 12" id="KW-0067">ATP-binding</keyword>
<dbReference type="AlphaFoldDB" id="A0A6N9H4V1"/>
<protein>
    <submittedName>
        <fullName evidence="12">ATP-binding cassette domain-containing protein</fullName>
    </submittedName>
</protein>
<keyword evidence="13" id="KW-1185">Reference proteome</keyword>
<dbReference type="Proteomes" id="UP000469215">
    <property type="component" value="Unassembled WGS sequence"/>
</dbReference>
<dbReference type="EMBL" id="WWEQ01000009">
    <property type="protein sequence ID" value="MYM19050.1"/>
    <property type="molecule type" value="Genomic_DNA"/>
</dbReference>
<dbReference type="InterPro" id="IPR050086">
    <property type="entry name" value="MetN_ABC_transporter-like"/>
</dbReference>
<evidence type="ECO:0000256" key="4">
    <source>
        <dbReference type="ARBA" id="ARBA00022741"/>
    </source>
</evidence>
<keyword evidence="3" id="KW-1003">Cell membrane</keyword>
<dbReference type="InterPro" id="IPR003439">
    <property type="entry name" value="ABC_transporter-like_ATP-bd"/>
</dbReference>
<dbReference type="SUPFAM" id="SSF52540">
    <property type="entry name" value="P-loop containing nucleoside triphosphate hydrolases"/>
    <property type="match status" value="1"/>
</dbReference>
<name>A0A6N9H4V1_9MICO</name>
<dbReference type="Pfam" id="PF00005">
    <property type="entry name" value="ABC_tran"/>
    <property type="match status" value="1"/>
</dbReference>
<dbReference type="InterPro" id="IPR027417">
    <property type="entry name" value="P-loop_NTPase"/>
</dbReference>
<evidence type="ECO:0000256" key="1">
    <source>
        <dbReference type="ARBA" id="ARBA00005417"/>
    </source>
</evidence>